<organism evidence="1 2">
    <name type="scientific">Phytophthora sojae (strain P6497)</name>
    <name type="common">Soybean stem and root rot agent</name>
    <name type="synonym">Phytophthora megasperma f. sp. glycines</name>
    <dbReference type="NCBI Taxonomy" id="1094619"/>
    <lineage>
        <taxon>Eukaryota</taxon>
        <taxon>Sar</taxon>
        <taxon>Stramenopiles</taxon>
        <taxon>Oomycota</taxon>
        <taxon>Peronosporomycetes</taxon>
        <taxon>Peronosporales</taxon>
        <taxon>Peronosporaceae</taxon>
        <taxon>Phytophthora</taxon>
    </lineage>
</organism>
<dbReference type="InParanoid" id="G4YJJ6"/>
<dbReference type="Proteomes" id="UP000002640">
    <property type="component" value="Unassembled WGS sequence"/>
</dbReference>
<dbReference type="RefSeq" id="XP_009517226.1">
    <property type="nucleotide sequence ID" value="XM_009518931.1"/>
</dbReference>
<accession>G4YJJ6</accession>
<evidence type="ECO:0000313" key="1">
    <source>
        <dbReference type="EMBL" id="EGZ29951.1"/>
    </source>
</evidence>
<dbReference type="Gene3D" id="3.10.10.10">
    <property type="entry name" value="HIV Type 1 Reverse Transcriptase, subunit A, domain 1"/>
    <property type="match status" value="1"/>
</dbReference>
<keyword evidence="2" id="KW-1185">Reference proteome</keyword>
<dbReference type="KEGG" id="psoj:PHYSODRAFT_468927"/>
<proteinExistence type="predicted"/>
<dbReference type="PANTHER" id="PTHR33064:SF37">
    <property type="entry name" value="RIBONUCLEASE H"/>
    <property type="match status" value="1"/>
</dbReference>
<dbReference type="SUPFAM" id="SSF56672">
    <property type="entry name" value="DNA/RNA polymerases"/>
    <property type="match status" value="1"/>
</dbReference>
<dbReference type="InterPro" id="IPR051320">
    <property type="entry name" value="Viral_Replic_Matur_Polypro"/>
</dbReference>
<dbReference type="STRING" id="1094619.G4YJJ6"/>
<dbReference type="EMBL" id="JH159151">
    <property type="protein sequence ID" value="EGZ29951.1"/>
    <property type="molecule type" value="Genomic_DNA"/>
</dbReference>
<gene>
    <name evidence="1" type="ORF">PHYSODRAFT_468927</name>
</gene>
<evidence type="ECO:0000313" key="2">
    <source>
        <dbReference type="Proteomes" id="UP000002640"/>
    </source>
</evidence>
<dbReference type="InterPro" id="IPR043502">
    <property type="entry name" value="DNA/RNA_pol_sf"/>
</dbReference>
<dbReference type="PANTHER" id="PTHR33064">
    <property type="entry name" value="POL PROTEIN"/>
    <property type="match status" value="1"/>
</dbReference>
<dbReference type="AlphaFoldDB" id="G4YJJ6"/>
<sequence>MNPTNLAEVIQYLEKKIEVAAKMGLTLDGTAKLTSILRVRADTFRVEFGNDPPVSVAPMQVRLKQGAQPVRAQPRRYSPTDRDFLDRHTRALIENGLIFKNHRSRWASAPRIVRKKEQDIDPNADPRMTIDTRSVNERTVPMPWPMPVLDVVIGELEGAKFFLCWIGSEAIGNCLCTRTPRSSTPL</sequence>
<protein>
    <submittedName>
        <fullName evidence="1">Uncharacterized protein</fullName>
    </submittedName>
</protein>
<reference evidence="1 2" key="1">
    <citation type="journal article" date="2006" name="Science">
        <title>Phytophthora genome sequences uncover evolutionary origins and mechanisms of pathogenesis.</title>
        <authorList>
            <person name="Tyler B.M."/>
            <person name="Tripathy S."/>
            <person name="Zhang X."/>
            <person name="Dehal P."/>
            <person name="Jiang R.H."/>
            <person name="Aerts A."/>
            <person name="Arredondo F.D."/>
            <person name="Baxter L."/>
            <person name="Bensasson D."/>
            <person name="Beynon J.L."/>
            <person name="Chapman J."/>
            <person name="Damasceno C.M."/>
            <person name="Dorrance A.E."/>
            <person name="Dou D."/>
            <person name="Dickerman A.W."/>
            <person name="Dubchak I.L."/>
            <person name="Garbelotto M."/>
            <person name="Gijzen M."/>
            <person name="Gordon S.G."/>
            <person name="Govers F."/>
            <person name="Grunwald N.J."/>
            <person name="Huang W."/>
            <person name="Ivors K.L."/>
            <person name="Jones R.W."/>
            <person name="Kamoun S."/>
            <person name="Krampis K."/>
            <person name="Lamour K.H."/>
            <person name="Lee M.K."/>
            <person name="McDonald W.H."/>
            <person name="Medina M."/>
            <person name="Meijer H.J."/>
            <person name="Nordberg E.K."/>
            <person name="Maclean D.J."/>
            <person name="Ospina-Giraldo M.D."/>
            <person name="Morris P.F."/>
            <person name="Phuntumart V."/>
            <person name="Putnam N.H."/>
            <person name="Rash S."/>
            <person name="Rose J.K."/>
            <person name="Sakihama Y."/>
            <person name="Salamov A.A."/>
            <person name="Savidor A."/>
            <person name="Scheuring C.F."/>
            <person name="Smith B.M."/>
            <person name="Sobral B.W."/>
            <person name="Terry A."/>
            <person name="Torto-Alalibo T.A."/>
            <person name="Win J."/>
            <person name="Xu Z."/>
            <person name="Zhang H."/>
            <person name="Grigoriev I.V."/>
            <person name="Rokhsar D.S."/>
            <person name="Boore J.L."/>
        </authorList>
    </citation>
    <scope>NUCLEOTIDE SEQUENCE [LARGE SCALE GENOMIC DNA]</scope>
    <source>
        <strain evidence="1 2">P6497</strain>
    </source>
</reference>
<dbReference type="GeneID" id="20653745"/>
<name>G4YJJ6_PHYSP</name>